<evidence type="ECO:0000256" key="1">
    <source>
        <dbReference type="PROSITE-ProRule" id="PRU00339"/>
    </source>
</evidence>
<keyword evidence="4" id="KW-1185">Reference proteome</keyword>
<dbReference type="InterPro" id="IPR019734">
    <property type="entry name" value="TPR_rpt"/>
</dbReference>
<dbReference type="Pfam" id="PF16068">
    <property type="entry name" value="DUF4810"/>
    <property type="match status" value="1"/>
</dbReference>
<dbReference type="PROSITE" id="PS51257">
    <property type="entry name" value="PROKAR_LIPOPROTEIN"/>
    <property type="match status" value="1"/>
</dbReference>
<dbReference type="Proteomes" id="UP001060012">
    <property type="component" value="Chromosome"/>
</dbReference>
<evidence type="ECO:0000313" key="4">
    <source>
        <dbReference type="Proteomes" id="UP001060012"/>
    </source>
</evidence>
<evidence type="ECO:0000313" key="3">
    <source>
        <dbReference type="EMBL" id="UTJ06248.1"/>
    </source>
</evidence>
<dbReference type="PROSITE" id="PS50005">
    <property type="entry name" value="TPR"/>
    <property type="match status" value="1"/>
</dbReference>
<proteinExistence type="predicted"/>
<sequence>MKYFINTFILGSLVVLLTACGSNANQTIYHWDKAYIDSVYESLNEEGDINTQISNLEKIIQDSYTNKKKIAPGLYAQLGLLYSKIGNNSKSIMNLDKEMEMFPESKQYISFLKNKGVK</sequence>
<feature type="repeat" description="TPR" evidence="1">
    <location>
        <begin position="72"/>
        <end position="105"/>
    </location>
</feature>
<dbReference type="InterPro" id="IPR014508">
    <property type="entry name" value="UCP020555_TPR-like"/>
</dbReference>
<reference evidence="3" key="1">
    <citation type="submission" date="2022-07" db="EMBL/GenBank/DDBJ databases">
        <title>Arcobacter roscoffensis sp. nov., a marine bacterium isolated from coastal seawater collected from Roscoff, France.</title>
        <authorList>
            <person name="Pascual J."/>
            <person name="Lepeaux C."/>
            <person name="Methner A."/>
            <person name="Overmann J."/>
        </authorList>
    </citation>
    <scope>NUCLEOTIDE SEQUENCE</scope>
    <source>
        <strain evidence="3">ARW1-2F2</strain>
    </source>
</reference>
<accession>A0ABY5E6A2</accession>
<name>A0ABY5E6A2_9BACT</name>
<keyword evidence="1" id="KW-0802">TPR repeat</keyword>
<protein>
    <submittedName>
        <fullName evidence="3">DUF4810 domain-containing protein</fullName>
    </submittedName>
</protein>
<feature type="chain" id="PRO_5046093453" evidence="2">
    <location>
        <begin position="25"/>
        <end position="118"/>
    </location>
</feature>
<dbReference type="RefSeq" id="WP_254576428.1">
    <property type="nucleotide sequence ID" value="NZ_CP100595.1"/>
</dbReference>
<keyword evidence="2" id="KW-0732">Signal</keyword>
<evidence type="ECO:0000256" key="2">
    <source>
        <dbReference type="SAM" id="SignalP"/>
    </source>
</evidence>
<dbReference type="EMBL" id="CP100595">
    <property type="protein sequence ID" value="UTJ06248.1"/>
    <property type="molecule type" value="Genomic_DNA"/>
</dbReference>
<dbReference type="PIRSF" id="PIRSF020555">
    <property type="entry name" value="UCP020555"/>
    <property type="match status" value="1"/>
</dbReference>
<feature type="signal peptide" evidence="2">
    <location>
        <begin position="1"/>
        <end position="24"/>
    </location>
</feature>
<gene>
    <name evidence="3" type="ORF">NJU99_13485</name>
</gene>
<organism evidence="3 4">
    <name type="scientific">Arcobacter roscoffensis</name>
    <dbReference type="NCBI Taxonomy" id="2961520"/>
    <lineage>
        <taxon>Bacteria</taxon>
        <taxon>Pseudomonadati</taxon>
        <taxon>Campylobacterota</taxon>
        <taxon>Epsilonproteobacteria</taxon>
        <taxon>Campylobacterales</taxon>
        <taxon>Arcobacteraceae</taxon>
        <taxon>Arcobacter</taxon>
    </lineage>
</organism>